<dbReference type="GO" id="GO:0017004">
    <property type="term" value="P:cytochrome complex assembly"/>
    <property type="evidence" value="ECO:0007669"/>
    <property type="project" value="InterPro"/>
</dbReference>
<feature type="transmembrane region" description="Helical" evidence="1">
    <location>
        <begin position="233"/>
        <end position="252"/>
    </location>
</feature>
<feature type="transmembrane region" description="Helical" evidence="1">
    <location>
        <begin position="120"/>
        <end position="151"/>
    </location>
</feature>
<dbReference type="InterPro" id="IPR002541">
    <property type="entry name" value="Cyt_c_assembly"/>
</dbReference>
<evidence type="ECO:0000313" key="3">
    <source>
        <dbReference type="EMBL" id="XDV08810.1"/>
    </source>
</evidence>
<dbReference type="GO" id="GO:0005886">
    <property type="term" value="C:plasma membrane"/>
    <property type="evidence" value="ECO:0007669"/>
    <property type="project" value="TreeGrafter"/>
</dbReference>
<feature type="transmembrane region" description="Helical" evidence="1">
    <location>
        <begin position="172"/>
        <end position="195"/>
    </location>
</feature>
<keyword evidence="1" id="KW-1133">Transmembrane helix</keyword>
<reference evidence="3" key="1">
    <citation type="submission" date="2024-07" db="EMBL/GenBank/DDBJ databases">
        <title>Whole genome sequence of bacterial strains from algal surface.</title>
        <authorList>
            <person name="Kumar P."/>
        </authorList>
    </citation>
    <scope>NUCLEOTIDE SEQUENCE</scope>
    <source>
        <strain evidence="3">PP-1MA</strain>
    </source>
</reference>
<evidence type="ECO:0000256" key="1">
    <source>
        <dbReference type="SAM" id="Phobius"/>
    </source>
</evidence>
<dbReference type="Pfam" id="PF01578">
    <property type="entry name" value="Cytochrom_C_asm"/>
    <property type="match status" value="1"/>
</dbReference>
<name>A0AB39X7A6_9GAMM</name>
<dbReference type="EMBL" id="CP165718">
    <property type="protein sequence ID" value="XDV08810.1"/>
    <property type="molecule type" value="Genomic_DNA"/>
</dbReference>
<feature type="transmembrane region" description="Helical" evidence="1">
    <location>
        <begin position="32"/>
        <end position="51"/>
    </location>
</feature>
<dbReference type="PANTHER" id="PTHR38034">
    <property type="entry name" value="INNER MEMBRANE PROTEIN YPJD"/>
    <property type="match status" value="1"/>
</dbReference>
<sequence>MIILLLITLALYVVSAIVVWRGLTRAQAVRWQWLLPFAALLCHAGLLWNYLKSDDFDHLNITSSLSTVAFLLSALTLVKNKRANSLLLRPIIYIFAAVSLVLMVASPVNWGASVDIANGLAIHIVLSLLAYAVLVLASLYAVQILYLTYLLKHHRSNLLTGYFPPLMTVERYFFRLVATGTLMLLLAISSGFIFLDNMFEQGQAHKTILTFIALIIYAMVLFFHRVRKVRGRSLVIASVVGSGILTLAYFGSRVVRDILLSM</sequence>
<accession>A0AB39X7A6</accession>
<dbReference type="RefSeq" id="WP_110076243.1">
    <property type="nucleotide sequence ID" value="NZ_CP165718.1"/>
</dbReference>
<protein>
    <submittedName>
        <fullName evidence="3">Inner membrane protein YpjD</fullName>
    </submittedName>
</protein>
<gene>
    <name evidence="3" type="ORF">AB8S08_08485</name>
</gene>
<organism evidence="3">
    <name type="scientific">Pseudidiomarina sp. PP-1MA</name>
    <dbReference type="NCBI Taxonomy" id="3237706"/>
    <lineage>
        <taxon>Bacteria</taxon>
        <taxon>Pseudomonadati</taxon>
        <taxon>Pseudomonadota</taxon>
        <taxon>Gammaproteobacteria</taxon>
        <taxon>Alteromonadales</taxon>
        <taxon>Idiomarinaceae</taxon>
        <taxon>Pseudidiomarina</taxon>
    </lineage>
</organism>
<feature type="domain" description="Cytochrome c assembly protein" evidence="2">
    <location>
        <begin position="39"/>
        <end position="259"/>
    </location>
</feature>
<dbReference type="GO" id="GO:0020037">
    <property type="term" value="F:heme binding"/>
    <property type="evidence" value="ECO:0007669"/>
    <property type="project" value="InterPro"/>
</dbReference>
<keyword evidence="1" id="KW-0812">Transmembrane</keyword>
<keyword evidence="1" id="KW-0472">Membrane</keyword>
<proteinExistence type="predicted"/>
<dbReference type="InterPro" id="IPR052372">
    <property type="entry name" value="YpjD/HemX"/>
</dbReference>
<feature type="transmembrane region" description="Helical" evidence="1">
    <location>
        <begin position="207"/>
        <end position="226"/>
    </location>
</feature>
<dbReference type="AlphaFoldDB" id="A0AB39X7A6"/>
<dbReference type="PANTHER" id="PTHR38034:SF1">
    <property type="entry name" value="INNER MEMBRANE PROTEIN YPJD"/>
    <property type="match status" value="1"/>
</dbReference>
<feature type="transmembrane region" description="Helical" evidence="1">
    <location>
        <begin position="86"/>
        <end position="108"/>
    </location>
</feature>
<evidence type="ECO:0000259" key="2">
    <source>
        <dbReference type="Pfam" id="PF01578"/>
    </source>
</evidence>